<keyword evidence="3 6" id="KW-0863">Zinc-finger</keyword>
<dbReference type="GO" id="GO:0005634">
    <property type="term" value="C:nucleus"/>
    <property type="evidence" value="ECO:0007669"/>
    <property type="project" value="UniProtKB-SubCell"/>
</dbReference>
<dbReference type="SUPFAM" id="SSF57903">
    <property type="entry name" value="FYVE/PHD zinc finger"/>
    <property type="match status" value="1"/>
</dbReference>
<feature type="compositionally biased region" description="Basic and acidic residues" evidence="7">
    <location>
        <begin position="1239"/>
        <end position="1257"/>
    </location>
</feature>
<keyword evidence="2" id="KW-0479">Metal-binding</keyword>
<dbReference type="InParanoid" id="A0A1Q3B7P1"/>
<feature type="domain" description="PHD-type" evidence="8">
    <location>
        <begin position="935"/>
        <end position="980"/>
    </location>
</feature>
<sequence>MFSSSDIENVFDDDGFEGSKDEHQIFTEVFTEGNADRTSKRCVVTRVINFESEQNIDTSLCSNSQNSSVTSPSTRNLYVEDPNIVNQNSRGSSVSGSFPECSLLVDGNYQNPSVKRMKLLVTESSALPKGIVTGMPSPTVDGVCQTVTFHVVESTSKGITSSCYLLKQHVETDKGHNVGDLDVAKCRVPSSDGKEVVVGKAIASPVSQESFTARLVVASPSVTVAEKLGTHICAEERPDGFDFSRLDASDISYIVDPKKDPRPILQKHILHLLTVAGWCIERRKRPSRKYMDTVYRSPGGRLFRDFPKAWRLCGQMLLTDRDILVQEDDGKEWNDISHFWSDLSNTLMNIEKEMNASDLANALAHKWRLLDPFVIVAFINRKIGSLRKGDAVKAARSFVFEMNEKNDAVLKLENVDNIGRQLTQTHASTQLYDFNPVNESALTGTQGNHHAYDALYGNRSFPEYCRQTNGRKVKCLTGVSIYMADKNGSCLVDNANGTEIQFCGGSGKKRGSLNMSSLPDCGSDSTCIQSSNCLRKAPVTSGNVNNVFGVSESTSPHQDSNTESPGCIKQSSDNCVEARKEVLGDASIHFCEEKNESFEGHGTNKVGNHLQQSMNDHSNCINDALFHSHDSYSIEDEAGKCIEASKFAADVDLKKKKKMRRKSKKISEIKLTTLYQNENLELASPNQTRWQDIDAHDTELESKVEQKCLGANGKGKQGRKKFQSLCSSSHQNEKKIKKRHCNSDGSRNRPNKTTRCQIKDDDLLVSAIIKIKDSSSKTTGSASKVKPWRSKAQKQLKSQKGTCRLLPRSLNKGGQHFSDNKLSRIGDRTVMSWLIITGVISLNDVIQYRNPKDDTVVKDGVVTLDGIVCKCCSKAFSVSKFKIHAGFKLNRPCLNLFLDSGKPFTLCKLQAWSGEYKTRKSRKQPMEDNDNDQNDDSCGLCGDGGELICCDNCPSTFHQACLSTQELPEGNWYCPNCTCRICGDLVDDKETSSYSDALKCSQCEHKYHEACMRDKSMSKEAVSDAWCCSRSCQEVFSGLHSRVGITNQMADGFSFTLLRCVLEDQKVQSAQRLALKAECNSKLAVALTIMEECFQSMVDPRTGIDMIPHVLYNWGSEFARLNFLGFYTVILENDDVLISVASIRVHGVTVAEMPLIATCSNYRRQGMCRRIMTAIEEMLISFKVEKLVISAIPNLVETWTQGFGFQPVEEGEKKTLNKINLMVFPGTVLLKKPLYKNEKTDKQSGAPTKEHAQRSNDDTCNNEVVANVEIDKVDSSHMEEVKVGAETEALDAAQPDDGCQCDYETRTETKTIESAQQLDSYRCCDQVGGAEMESEATEVEQILVAEGQDGVQFSKVSCEEPVVGGANKELVTFCNVETPDVHNETQASSFVRTATG</sequence>
<keyword evidence="4" id="KW-0862">Zinc</keyword>
<keyword evidence="11" id="KW-1185">Reference proteome</keyword>
<dbReference type="InterPro" id="IPR013083">
    <property type="entry name" value="Znf_RING/FYVE/PHD"/>
</dbReference>
<organism evidence="10 11">
    <name type="scientific">Cephalotus follicularis</name>
    <name type="common">Albany pitcher plant</name>
    <dbReference type="NCBI Taxonomy" id="3775"/>
    <lineage>
        <taxon>Eukaryota</taxon>
        <taxon>Viridiplantae</taxon>
        <taxon>Streptophyta</taxon>
        <taxon>Embryophyta</taxon>
        <taxon>Tracheophyta</taxon>
        <taxon>Spermatophyta</taxon>
        <taxon>Magnoliopsida</taxon>
        <taxon>eudicotyledons</taxon>
        <taxon>Gunneridae</taxon>
        <taxon>Pentapetalae</taxon>
        <taxon>rosids</taxon>
        <taxon>fabids</taxon>
        <taxon>Oxalidales</taxon>
        <taxon>Cephalotaceae</taxon>
        <taxon>Cephalotus</taxon>
    </lineage>
</organism>
<dbReference type="InterPro" id="IPR019787">
    <property type="entry name" value="Znf_PHD-finger"/>
</dbReference>
<dbReference type="InterPro" id="IPR011011">
    <property type="entry name" value="Znf_FYVE_PHD"/>
</dbReference>
<dbReference type="InterPro" id="IPR001965">
    <property type="entry name" value="Znf_PHD"/>
</dbReference>
<dbReference type="GO" id="GO:0016747">
    <property type="term" value="F:acyltransferase activity, transferring groups other than amino-acyl groups"/>
    <property type="evidence" value="ECO:0007669"/>
    <property type="project" value="InterPro"/>
</dbReference>
<dbReference type="Pfam" id="PF16135">
    <property type="entry name" value="TDBD"/>
    <property type="match status" value="1"/>
</dbReference>
<feature type="region of interest" description="Disordered" evidence="7">
    <location>
        <begin position="710"/>
        <end position="755"/>
    </location>
</feature>
<accession>A0A1Q3B7P1</accession>
<dbReference type="PANTHER" id="PTHR46508">
    <property type="entry name" value="PHD FINGER FAMILY PROTEIN"/>
    <property type="match status" value="1"/>
</dbReference>
<comment type="caution">
    <text evidence="10">The sequence shown here is derived from an EMBL/GenBank/DDBJ whole genome shotgun (WGS) entry which is preliminary data.</text>
</comment>
<dbReference type="SUPFAM" id="SSF55729">
    <property type="entry name" value="Acyl-CoA N-acyltransferases (Nat)"/>
    <property type="match status" value="1"/>
</dbReference>
<feature type="domain" description="N-acetyltransferase" evidence="9">
    <location>
        <begin position="1073"/>
        <end position="1235"/>
    </location>
</feature>
<dbReference type="Gene3D" id="3.30.40.10">
    <property type="entry name" value="Zinc/RING finger domain, C3HC4 (zinc finger)"/>
    <property type="match status" value="1"/>
</dbReference>
<dbReference type="InterPro" id="IPR032308">
    <property type="entry name" value="TDBD"/>
</dbReference>
<evidence type="ECO:0000256" key="4">
    <source>
        <dbReference type="ARBA" id="ARBA00022833"/>
    </source>
</evidence>
<evidence type="ECO:0000259" key="9">
    <source>
        <dbReference type="PROSITE" id="PS51186"/>
    </source>
</evidence>
<gene>
    <name evidence="10" type="ORF">CFOL_v3_07579</name>
</gene>
<dbReference type="FunFam" id="3.30.40.10:FF:000465">
    <property type="entry name" value="Increased DNA methylation 1"/>
    <property type="match status" value="1"/>
</dbReference>
<dbReference type="InterPro" id="IPR056511">
    <property type="entry name" value="IDM1_C"/>
</dbReference>
<feature type="region of interest" description="Disordered" evidence="7">
    <location>
        <begin position="776"/>
        <end position="800"/>
    </location>
</feature>
<evidence type="ECO:0000313" key="11">
    <source>
        <dbReference type="Proteomes" id="UP000187406"/>
    </source>
</evidence>
<evidence type="ECO:0000313" key="10">
    <source>
        <dbReference type="EMBL" id="GAV64061.1"/>
    </source>
</evidence>
<keyword evidence="5" id="KW-0539">Nucleus</keyword>
<dbReference type="CDD" id="cd04301">
    <property type="entry name" value="NAT_SF"/>
    <property type="match status" value="1"/>
</dbReference>
<dbReference type="SMART" id="SM00184">
    <property type="entry name" value="RING"/>
    <property type="match status" value="2"/>
</dbReference>
<dbReference type="Proteomes" id="UP000187406">
    <property type="component" value="Unassembled WGS sequence"/>
</dbReference>
<dbReference type="InterPro" id="IPR000182">
    <property type="entry name" value="GNAT_dom"/>
</dbReference>
<dbReference type="STRING" id="3775.A0A1Q3B7P1"/>
<feature type="region of interest" description="Disordered" evidence="7">
    <location>
        <begin position="1239"/>
        <end position="1259"/>
    </location>
</feature>
<proteinExistence type="predicted"/>
<evidence type="ECO:0000256" key="3">
    <source>
        <dbReference type="ARBA" id="ARBA00022771"/>
    </source>
</evidence>
<name>A0A1Q3B7P1_CEPFO</name>
<dbReference type="Pfam" id="PF00628">
    <property type="entry name" value="PHD"/>
    <property type="match status" value="1"/>
</dbReference>
<dbReference type="InterPro" id="IPR001841">
    <property type="entry name" value="Znf_RING"/>
</dbReference>
<dbReference type="CDD" id="cd15532">
    <property type="entry name" value="PHD2_CHD_II"/>
    <property type="match status" value="1"/>
</dbReference>
<dbReference type="Pfam" id="PF23209">
    <property type="entry name" value="IDM1_C"/>
    <property type="match status" value="1"/>
</dbReference>
<evidence type="ECO:0000256" key="6">
    <source>
        <dbReference type="PROSITE-ProRule" id="PRU00146"/>
    </source>
</evidence>
<evidence type="ECO:0000256" key="7">
    <source>
        <dbReference type="SAM" id="MobiDB-lite"/>
    </source>
</evidence>
<evidence type="ECO:0000256" key="1">
    <source>
        <dbReference type="ARBA" id="ARBA00004123"/>
    </source>
</evidence>
<evidence type="ECO:0000256" key="5">
    <source>
        <dbReference type="ARBA" id="ARBA00023242"/>
    </source>
</evidence>
<comment type="subcellular location">
    <subcellularLocation>
        <location evidence="1">Nucleus</location>
    </subcellularLocation>
</comment>
<dbReference type="EMBL" id="BDDD01000330">
    <property type="protein sequence ID" value="GAV64061.1"/>
    <property type="molecule type" value="Genomic_DNA"/>
</dbReference>
<dbReference type="GO" id="GO:0008270">
    <property type="term" value="F:zinc ion binding"/>
    <property type="evidence" value="ECO:0007669"/>
    <property type="project" value="UniProtKB-KW"/>
</dbReference>
<dbReference type="OrthoDB" id="429143at2759"/>
<evidence type="ECO:0000256" key="2">
    <source>
        <dbReference type="ARBA" id="ARBA00022723"/>
    </source>
</evidence>
<protein>
    <submittedName>
        <fullName evidence="10">PHD domain-containing protein</fullName>
    </submittedName>
</protein>
<dbReference type="PANTHER" id="PTHR46508:SF2">
    <property type="entry name" value="INCREASED DNA METHYLATION 1"/>
    <property type="match status" value="1"/>
</dbReference>
<dbReference type="SMART" id="SM00249">
    <property type="entry name" value="PHD"/>
    <property type="match status" value="2"/>
</dbReference>
<evidence type="ECO:0000259" key="8">
    <source>
        <dbReference type="PROSITE" id="PS50016"/>
    </source>
</evidence>
<dbReference type="Gene3D" id="3.40.630.30">
    <property type="match status" value="1"/>
</dbReference>
<dbReference type="FunCoup" id="A0A1Q3B7P1">
    <property type="interactions" value="1216"/>
</dbReference>
<dbReference type="PROSITE" id="PS51186">
    <property type="entry name" value="GNAT"/>
    <property type="match status" value="1"/>
</dbReference>
<dbReference type="PROSITE" id="PS50016">
    <property type="entry name" value="ZF_PHD_2"/>
    <property type="match status" value="1"/>
</dbReference>
<dbReference type="InterPro" id="IPR016181">
    <property type="entry name" value="Acyl_CoA_acyltransferase"/>
</dbReference>
<reference evidence="11" key="1">
    <citation type="submission" date="2016-04" db="EMBL/GenBank/DDBJ databases">
        <title>Cephalotus genome sequencing.</title>
        <authorList>
            <person name="Fukushima K."/>
            <person name="Hasebe M."/>
            <person name="Fang X."/>
        </authorList>
    </citation>
    <scope>NUCLEOTIDE SEQUENCE [LARGE SCALE GENOMIC DNA]</scope>
    <source>
        <strain evidence="11">cv. St1</strain>
    </source>
</reference>